<feature type="compositionally biased region" description="Polar residues" evidence="1">
    <location>
        <begin position="9"/>
        <end position="19"/>
    </location>
</feature>
<accession>A0A816YLF7</accession>
<sequence>MKGRKRKNPSTTCVGVSSRTRARKAVSAGNEPQERNDRSFSLC</sequence>
<protein>
    <submittedName>
        <fullName evidence="2">(rape) hypothetical protein</fullName>
    </submittedName>
</protein>
<evidence type="ECO:0000256" key="1">
    <source>
        <dbReference type="SAM" id="MobiDB-lite"/>
    </source>
</evidence>
<dbReference type="EMBL" id="HG994361">
    <property type="protein sequence ID" value="CAF2164085.1"/>
    <property type="molecule type" value="Genomic_DNA"/>
</dbReference>
<gene>
    <name evidence="2" type="ORF">DARMORV10_A07P17780.1</name>
</gene>
<dbReference type="AlphaFoldDB" id="A0A816YLF7"/>
<feature type="compositionally biased region" description="Basic and acidic residues" evidence="1">
    <location>
        <begin position="32"/>
        <end position="43"/>
    </location>
</feature>
<feature type="region of interest" description="Disordered" evidence="1">
    <location>
        <begin position="1"/>
        <end position="43"/>
    </location>
</feature>
<organism evidence="2">
    <name type="scientific">Brassica napus</name>
    <name type="common">Rape</name>
    <dbReference type="NCBI Taxonomy" id="3708"/>
    <lineage>
        <taxon>Eukaryota</taxon>
        <taxon>Viridiplantae</taxon>
        <taxon>Streptophyta</taxon>
        <taxon>Embryophyta</taxon>
        <taxon>Tracheophyta</taxon>
        <taxon>Spermatophyta</taxon>
        <taxon>Magnoliopsida</taxon>
        <taxon>eudicotyledons</taxon>
        <taxon>Gunneridae</taxon>
        <taxon>Pentapetalae</taxon>
        <taxon>rosids</taxon>
        <taxon>malvids</taxon>
        <taxon>Brassicales</taxon>
        <taxon>Brassicaceae</taxon>
        <taxon>Brassiceae</taxon>
        <taxon>Brassica</taxon>
    </lineage>
</organism>
<name>A0A816YLF7_BRANA</name>
<proteinExistence type="predicted"/>
<reference evidence="2" key="1">
    <citation type="submission" date="2021-01" db="EMBL/GenBank/DDBJ databases">
        <authorList>
            <consortium name="Genoscope - CEA"/>
            <person name="William W."/>
        </authorList>
    </citation>
    <scope>NUCLEOTIDE SEQUENCE</scope>
</reference>
<dbReference type="Proteomes" id="UP001295469">
    <property type="component" value="Chromosome A07"/>
</dbReference>
<evidence type="ECO:0000313" key="2">
    <source>
        <dbReference type="EMBL" id="CAF2164085.1"/>
    </source>
</evidence>